<keyword evidence="7" id="KW-1185">Reference proteome</keyword>
<dbReference type="RefSeq" id="WP_009541530.1">
    <property type="nucleotide sequence ID" value="NZ_ANHY01000015.1"/>
</dbReference>
<name>K9GU44_9PROT</name>
<dbReference type="eggNOG" id="COG4963">
    <property type="taxonomic scope" value="Bacteria"/>
</dbReference>
<evidence type="ECO:0000313" key="6">
    <source>
        <dbReference type="EMBL" id="EKV28662.1"/>
    </source>
</evidence>
<dbReference type="STRING" id="1238182.C882_0874"/>
<dbReference type="OrthoDB" id="9783172at2"/>
<gene>
    <name evidence="6" type="ORF">C882_0874</name>
</gene>
<dbReference type="GO" id="GO:0005524">
    <property type="term" value="F:ATP binding"/>
    <property type="evidence" value="ECO:0007669"/>
    <property type="project" value="UniProtKB-KW"/>
</dbReference>
<dbReference type="Proteomes" id="UP000009881">
    <property type="component" value="Unassembled WGS sequence"/>
</dbReference>
<dbReference type="SUPFAM" id="SSF52540">
    <property type="entry name" value="P-loop containing nucleoside triphosphate hydrolases"/>
    <property type="match status" value="1"/>
</dbReference>
<dbReference type="InterPro" id="IPR027417">
    <property type="entry name" value="P-loop_NTPase"/>
</dbReference>
<proteinExistence type="predicted"/>
<organism evidence="6 7">
    <name type="scientific">Caenispirillum salinarum AK4</name>
    <dbReference type="NCBI Taxonomy" id="1238182"/>
    <lineage>
        <taxon>Bacteria</taxon>
        <taxon>Pseudomonadati</taxon>
        <taxon>Pseudomonadota</taxon>
        <taxon>Alphaproteobacteria</taxon>
        <taxon>Rhodospirillales</taxon>
        <taxon>Novispirillaceae</taxon>
        <taxon>Caenispirillum</taxon>
    </lineage>
</organism>
<dbReference type="GO" id="GO:0016887">
    <property type="term" value="F:ATP hydrolysis activity"/>
    <property type="evidence" value="ECO:0007669"/>
    <property type="project" value="TreeGrafter"/>
</dbReference>
<keyword evidence="2" id="KW-0067">ATP-binding</keyword>
<evidence type="ECO:0000256" key="3">
    <source>
        <dbReference type="PROSITE-ProRule" id="PRU00169"/>
    </source>
</evidence>
<dbReference type="Gene3D" id="3.40.50.2300">
    <property type="match status" value="1"/>
</dbReference>
<dbReference type="AlphaFoldDB" id="K9GU44"/>
<dbReference type="InterPro" id="IPR050625">
    <property type="entry name" value="ParA/MinD_ATPase"/>
</dbReference>
<dbReference type="InterPro" id="IPR015223">
    <property type="entry name" value="MipZ"/>
</dbReference>
<dbReference type="EMBL" id="ANHY01000015">
    <property type="protein sequence ID" value="EKV28662.1"/>
    <property type="molecule type" value="Genomic_DNA"/>
</dbReference>
<feature type="domain" description="Response regulatory" evidence="5">
    <location>
        <begin position="1"/>
        <end position="130"/>
    </location>
</feature>
<dbReference type="GO" id="GO:0009898">
    <property type="term" value="C:cytoplasmic side of plasma membrane"/>
    <property type="evidence" value="ECO:0007669"/>
    <property type="project" value="TreeGrafter"/>
</dbReference>
<dbReference type="PANTHER" id="PTHR43384:SF6">
    <property type="entry name" value="SEPTUM SITE-DETERMINING PROTEIN MIND HOMOLOG, CHLOROPLASTIC"/>
    <property type="match status" value="1"/>
</dbReference>
<dbReference type="PROSITE" id="PS50110">
    <property type="entry name" value="RESPONSE_REGULATORY"/>
    <property type="match status" value="1"/>
</dbReference>
<dbReference type="GO" id="GO:0005829">
    <property type="term" value="C:cytosol"/>
    <property type="evidence" value="ECO:0007669"/>
    <property type="project" value="TreeGrafter"/>
</dbReference>
<feature type="region of interest" description="Disordered" evidence="4">
    <location>
        <begin position="134"/>
        <end position="154"/>
    </location>
</feature>
<dbReference type="GO" id="GO:0000160">
    <property type="term" value="P:phosphorelay signal transduction system"/>
    <property type="evidence" value="ECO:0007669"/>
    <property type="project" value="InterPro"/>
</dbReference>
<dbReference type="GO" id="GO:0051782">
    <property type="term" value="P:negative regulation of cell division"/>
    <property type="evidence" value="ECO:0007669"/>
    <property type="project" value="TreeGrafter"/>
</dbReference>
<evidence type="ECO:0000256" key="1">
    <source>
        <dbReference type="ARBA" id="ARBA00022741"/>
    </source>
</evidence>
<protein>
    <submittedName>
        <fullName evidence="6">Flp pilus assembly protein ATPase CpaE</fullName>
    </submittedName>
</protein>
<evidence type="ECO:0000256" key="2">
    <source>
        <dbReference type="ARBA" id="ARBA00022840"/>
    </source>
</evidence>
<dbReference type="InterPro" id="IPR001789">
    <property type="entry name" value="Sig_transdc_resp-reg_receiver"/>
</dbReference>
<evidence type="ECO:0000259" key="5">
    <source>
        <dbReference type="PROSITE" id="PS50110"/>
    </source>
</evidence>
<reference evidence="6 7" key="1">
    <citation type="journal article" date="2013" name="Genome Announc.">
        <title>Draft Genome Sequence of an Alphaproteobacterium, Caenispirillum salinarum AK4(T), Isolated from a Solar Saltern.</title>
        <authorList>
            <person name="Khatri I."/>
            <person name="Singh A."/>
            <person name="Korpole S."/>
            <person name="Pinnaka A.K."/>
            <person name="Subramanian S."/>
        </authorList>
    </citation>
    <scope>NUCLEOTIDE SEQUENCE [LARGE SCALE GENOMIC DNA]</scope>
    <source>
        <strain evidence="6 7">AK4</strain>
    </source>
</reference>
<keyword evidence="3" id="KW-0597">Phosphoprotein</keyword>
<dbReference type="Pfam" id="PF09140">
    <property type="entry name" value="MipZ"/>
    <property type="match status" value="1"/>
</dbReference>
<evidence type="ECO:0000313" key="7">
    <source>
        <dbReference type="Proteomes" id="UP000009881"/>
    </source>
</evidence>
<dbReference type="Gene3D" id="3.40.50.300">
    <property type="entry name" value="P-loop containing nucleotide triphosphate hydrolases"/>
    <property type="match status" value="1"/>
</dbReference>
<evidence type="ECO:0000256" key="4">
    <source>
        <dbReference type="SAM" id="MobiDB-lite"/>
    </source>
</evidence>
<dbReference type="PANTHER" id="PTHR43384">
    <property type="entry name" value="SEPTUM SITE-DETERMINING PROTEIN MIND HOMOLOG, CHLOROPLASTIC-RELATED"/>
    <property type="match status" value="1"/>
</dbReference>
<accession>K9GU44</accession>
<sequence>MTHMMSSKSLSVSALCRSEATADAVRAALGPDRTVRCSTRVGPLAETAGAVAQDAAAADVIIVDLDLSDHAEIDALDRTISGPWADVPVVVTAPDTDLAGLRRLMRLGIADVVPQPVTRSDLLAGIQAAQARRARTASVPPGVPETPAADRRPARRGGLTVAVLKAGGGCGATTMAVHVAAAFSRLANRPRAVGLVDLDVQFGTCGLFLDMPVETSAVEVLRAGRRLDADMLRAAVQHHRSGLDLLGAPDHVVPLDEVTPEAVERLTAACRDLWGCTVIDLPSAWTDWTRTALEQADVVLLVMQMSVPAIHQAARQLETLAAEGLSETPVIGVVNRSAKGLFGRGEMVKNAEKTLGIPLTHLIPSDWKAVSAAVDAGETLFEARQARPARKAVEDVVKAVLAAARRTETAGAAG</sequence>
<feature type="modified residue" description="4-aspartylphosphate" evidence="3">
    <location>
        <position position="64"/>
    </location>
</feature>
<dbReference type="SUPFAM" id="SSF52172">
    <property type="entry name" value="CheY-like"/>
    <property type="match status" value="1"/>
</dbReference>
<comment type="caution">
    <text evidence="6">The sequence shown here is derived from an EMBL/GenBank/DDBJ whole genome shotgun (WGS) entry which is preliminary data.</text>
</comment>
<keyword evidence="1" id="KW-0547">Nucleotide-binding</keyword>
<dbReference type="InterPro" id="IPR011006">
    <property type="entry name" value="CheY-like_superfamily"/>
</dbReference>